<dbReference type="GO" id="GO:0000155">
    <property type="term" value="F:phosphorelay sensor kinase activity"/>
    <property type="evidence" value="ECO:0007669"/>
    <property type="project" value="InterPro"/>
</dbReference>
<evidence type="ECO:0000256" key="1">
    <source>
        <dbReference type="ARBA" id="ARBA00000085"/>
    </source>
</evidence>
<dbReference type="CDD" id="cd00082">
    <property type="entry name" value="HisKA"/>
    <property type="match status" value="1"/>
</dbReference>
<organism evidence="4">
    <name type="scientific">Leptolyngbya sp. NK1-12</name>
    <dbReference type="NCBI Taxonomy" id="2547451"/>
    <lineage>
        <taxon>Bacteria</taxon>
        <taxon>Bacillati</taxon>
        <taxon>Cyanobacteriota</taxon>
        <taxon>Cyanophyceae</taxon>
        <taxon>Leptolyngbyales</taxon>
        <taxon>Leptolyngbyaceae</taxon>
        <taxon>Leptolyngbya group</taxon>
        <taxon>Leptolyngbya</taxon>
    </lineage>
</organism>
<dbReference type="Gene3D" id="3.20.20.450">
    <property type="entry name" value="EAL domain"/>
    <property type="match status" value="1"/>
</dbReference>
<dbReference type="InterPro" id="IPR003661">
    <property type="entry name" value="HisK_dim/P_dom"/>
</dbReference>
<evidence type="ECO:0000313" key="4">
    <source>
        <dbReference type="EMBL" id="WNZ24074.1"/>
    </source>
</evidence>
<dbReference type="SMART" id="SM00052">
    <property type="entry name" value="EAL"/>
    <property type="match status" value="1"/>
</dbReference>
<dbReference type="InterPro" id="IPR036097">
    <property type="entry name" value="HisK_dim/P_sf"/>
</dbReference>
<feature type="domain" description="EAL" evidence="3">
    <location>
        <begin position="96"/>
        <end position="352"/>
    </location>
</feature>
<dbReference type="InterPro" id="IPR035919">
    <property type="entry name" value="EAL_sf"/>
</dbReference>
<dbReference type="EMBL" id="CP053586">
    <property type="protein sequence ID" value="WNZ24074.1"/>
    <property type="molecule type" value="Genomic_DNA"/>
</dbReference>
<gene>
    <name evidence="4" type="ORF">HJG54_15205</name>
</gene>
<dbReference type="InterPro" id="IPR050706">
    <property type="entry name" value="Cyclic-di-GMP_PDE-like"/>
</dbReference>
<dbReference type="PROSITE" id="PS50883">
    <property type="entry name" value="EAL"/>
    <property type="match status" value="1"/>
</dbReference>
<dbReference type="InterPro" id="IPR001633">
    <property type="entry name" value="EAL_dom"/>
</dbReference>
<dbReference type="GO" id="GO:0071111">
    <property type="term" value="F:cyclic-guanylate-specific phosphodiesterase activity"/>
    <property type="evidence" value="ECO:0007669"/>
    <property type="project" value="InterPro"/>
</dbReference>
<name>A0AA97AH15_9CYAN</name>
<dbReference type="Pfam" id="PF00512">
    <property type="entry name" value="HisKA"/>
    <property type="match status" value="1"/>
</dbReference>
<dbReference type="RefSeq" id="WP_316429670.1">
    <property type="nucleotide sequence ID" value="NZ_CP053586.1"/>
</dbReference>
<reference evidence="4" key="1">
    <citation type="submission" date="2020-05" db="EMBL/GenBank/DDBJ databases">
        <authorList>
            <person name="Zhu T."/>
            <person name="Keshari N."/>
            <person name="Lu X."/>
        </authorList>
    </citation>
    <scope>NUCLEOTIDE SEQUENCE</scope>
    <source>
        <strain evidence="4">NK1-12</strain>
    </source>
</reference>
<comment type="catalytic activity">
    <reaction evidence="1">
        <text>ATP + protein L-histidine = ADP + protein N-phospho-L-histidine.</text>
        <dbReference type="EC" id="2.7.13.3"/>
    </reaction>
</comment>
<dbReference type="Pfam" id="PF00563">
    <property type="entry name" value="EAL"/>
    <property type="match status" value="1"/>
</dbReference>
<dbReference type="AlphaFoldDB" id="A0AA97AH15"/>
<evidence type="ECO:0000256" key="2">
    <source>
        <dbReference type="ARBA" id="ARBA00012438"/>
    </source>
</evidence>
<dbReference type="PANTHER" id="PTHR33121">
    <property type="entry name" value="CYCLIC DI-GMP PHOSPHODIESTERASE PDEF"/>
    <property type="match status" value="1"/>
</dbReference>
<sequence>MTTNKLYTHNTLGSYYGVSPTERTLDISHELRTPLTVIQGALDLLDSGRLGVLSAKGQRMVKIAANNVDRLMRLTTAIEQESEGLISLVSAEELARLRMERDLQLALPYQQLRLQYQPIVTLDNGTITGFEVLSRWHHPTLGTISPIQFIPIAEKTGSIIDIGAWVIREACHQLQSWQQQFPDQFKPLTISVNLSCQQIACANLPQQIEQILQDTGLAAQSLKLEITESSIMSDTEVIELVLSQLKVLGVQLYIDDFGTGYSSLSRLLELPLDVLKIDRSFVQQLSCERGESLVKAITNLAHSLGIDVIAEGVETEEQALKLQSLGCQRGQGYFFARPLDGSTVPGLICNLPVQLSRTT</sequence>
<accession>A0AA97AH15</accession>
<evidence type="ECO:0000259" key="3">
    <source>
        <dbReference type="PROSITE" id="PS50883"/>
    </source>
</evidence>
<protein>
    <recommendedName>
        <fullName evidence="2">histidine kinase</fullName>
        <ecNumber evidence="2">2.7.13.3</ecNumber>
    </recommendedName>
</protein>
<dbReference type="EC" id="2.7.13.3" evidence="2"/>
<dbReference type="SUPFAM" id="SSF141868">
    <property type="entry name" value="EAL domain-like"/>
    <property type="match status" value="1"/>
</dbReference>
<dbReference type="PANTHER" id="PTHR33121:SF70">
    <property type="entry name" value="SIGNALING PROTEIN YKOW"/>
    <property type="match status" value="1"/>
</dbReference>
<dbReference type="CDD" id="cd01948">
    <property type="entry name" value="EAL"/>
    <property type="match status" value="1"/>
</dbReference>
<dbReference type="Gene3D" id="1.10.287.130">
    <property type="match status" value="1"/>
</dbReference>
<dbReference type="SMART" id="SM00388">
    <property type="entry name" value="HisKA"/>
    <property type="match status" value="1"/>
</dbReference>
<dbReference type="SUPFAM" id="SSF47384">
    <property type="entry name" value="Homodimeric domain of signal transducing histidine kinase"/>
    <property type="match status" value="1"/>
</dbReference>
<proteinExistence type="predicted"/>